<accession>A0A315Z9N2</accession>
<organism evidence="5 6">
    <name type="scientific">Sediminitomix flava</name>
    <dbReference type="NCBI Taxonomy" id="379075"/>
    <lineage>
        <taxon>Bacteria</taxon>
        <taxon>Pseudomonadati</taxon>
        <taxon>Bacteroidota</taxon>
        <taxon>Cytophagia</taxon>
        <taxon>Cytophagales</taxon>
        <taxon>Flammeovirgaceae</taxon>
        <taxon>Sediminitomix</taxon>
    </lineage>
</organism>
<gene>
    <name evidence="5" type="ORF">BC781_103527</name>
</gene>
<evidence type="ECO:0000313" key="6">
    <source>
        <dbReference type="Proteomes" id="UP000245535"/>
    </source>
</evidence>
<dbReference type="InterPro" id="IPR000760">
    <property type="entry name" value="Inositol_monophosphatase-like"/>
</dbReference>
<dbReference type="PANTHER" id="PTHR20854:SF4">
    <property type="entry name" value="INOSITOL-1-MONOPHOSPHATASE-RELATED"/>
    <property type="match status" value="1"/>
</dbReference>
<dbReference type="EMBL" id="QGDO01000003">
    <property type="protein sequence ID" value="PWJ42275.1"/>
    <property type="molecule type" value="Genomic_DNA"/>
</dbReference>
<comment type="cofactor">
    <cofactor evidence="4">
        <name>Mg(2+)</name>
        <dbReference type="ChEBI" id="CHEBI:18420"/>
    </cofactor>
</comment>
<dbReference type="Pfam" id="PF00459">
    <property type="entry name" value="Inositol_P"/>
    <property type="match status" value="1"/>
</dbReference>
<protein>
    <submittedName>
        <fullName evidence="5">3'(2'), 5'-bisphosphate nucleotidase</fullName>
    </submittedName>
</protein>
<dbReference type="PRINTS" id="PR00377">
    <property type="entry name" value="IMPHPHTASES"/>
</dbReference>
<dbReference type="Gene3D" id="3.30.540.10">
    <property type="entry name" value="Fructose-1,6-Bisphosphatase, subunit A, domain 1"/>
    <property type="match status" value="1"/>
</dbReference>
<evidence type="ECO:0000256" key="2">
    <source>
        <dbReference type="ARBA" id="ARBA00022801"/>
    </source>
</evidence>
<feature type="binding site" evidence="4">
    <location>
        <position position="79"/>
    </location>
    <ligand>
        <name>Mg(2+)</name>
        <dbReference type="ChEBI" id="CHEBI:18420"/>
        <label>1</label>
        <note>catalytic</note>
    </ligand>
</feature>
<feature type="binding site" evidence="4">
    <location>
        <position position="100"/>
    </location>
    <ligand>
        <name>Mg(2+)</name>
        <dbReference type="ChEBI" id="CHEBI:18420"/>
        <label>1</label>
        <note>catalytic</note>
    </ligand>
</feature>
<name>A0A315Z9N2_SEDFL</name>
<feature type="binding site" evidence="4">
    <location>
        <position position="99"/>
    </location>
    <ligand>
        <name>Mg(2+)</name>
        <dbReference type="ChEBI" id="CHEBI:18420"/>
        <label>1</label>
        <note>catalytic</note>
    </ligand>
</feature>
<dbReference type="AlphaFoldDB" id="A0A315Z9N2"/>
<feature type="binding site" evidence="4">
    <location>
        <position position="97"/>
    </location>
    <ligand>
        <name>Mg(2+)</name>
        <dbReference type="ChEBI" id="CHEBI:18420"/>
        <label>1</label>
        <note>catalytic</note>
    </ligand>
</feature>
<dbReference type="OrthoDB" id="9772456at2"/>
<dbReference type="SUPFAM" id="SSF56655">
    <property type="entry name" value="Carbohydrate phosphatase"/>
    <property type="match status" value="1"/>
</dbReference>
<evidence type="ECO:0000313" key="5">
    <source>
        <dbReference type="EMBL" id="PWJ42275.1"/>
    </source>
</evidence>
<sequence>MKLNEEQLVELSLIAQEATLRAGEIVKQYFQKSILVHQKEGGESLASQVFTEADIESQNKILEVLDFTFSEFDLGLLTEEAEDDSSRFEKDYFWCVDPLDGTLPFTEGKSGFSISVALVSKEGIPVIGVVYDPIVNHLYRAISGEGVYKNDTLWNFKNDKCSSNLSFYTDRSFLSHASFPKVKEALDSLRKELTLEDLEIIGYGGAVMNAIWALENHPACYFKFPKSNKGGGSLWDFAATVCIYRELGANTSDMYGKTLSLNSDQSIFMNEVGVLYATDHRISDFLLEMYKDL</sequence>
<dbReference type="PANTHER" id="PTHR20854">
    <property type="entry name" value="INOSITOL MONOPHOSPHATASE"/>
    <property type="match status" value="1"/>
</dbReference>
<dbReference type="RefSeq" id="WP_109619084.1">
    <property type="nucleotide sequence ID" value="NZ_QGDO01000003.1"/>
</dbReference>
<dbReference type="PROSITE" id="PS00629">
    <property type="entry name" value="IMP_1"/>
    <property type="match status" value="1"/>
</dbReference>
<keyword evidence="1 4" id="KW-0479">Metal-binding</keyword>
<dbReference type="InterPro" id="IPR020583">
    <property type="entry name" value="Inositol_monoP_metal-BS"/>
</dbReference>
<dbReference type="GO" id="GO:0008934">
    <property type="term" value="F:inositol monophosphate 1-phosphatase activity"/>
    <property type="evidence" value="ECO:0007669"/>
    <property type="project" value="TreeGrafter"/>
</dbReference>
<reference evidence="5 6" key="1">
    <citation type="submission" date="2018-03" db="EMBL/GenBank/DDBJ databases">
        <title>Genomic Encyclopedia of Archaeal and Bacterial Type Strains, Phase II (KMG-II): from individual species to whole genera.</title>
        <authorList>
            <person name="Goeker M."/>
        </authorList>
    </citation>
    <scope>NUCLEOTIDE SEQUENCE [LARGE SCALE GENOMIC DNA]</scope>
    <source>
        <strain evidence="5 6">DSM 28229</strain>
    </source>
</reference>
<keyword evidence="3 4" id="KW-0460">Magnesium</keyword>
<proteinExistence type="predicted"/>
<dbReference type="Proteomes" id="UP000245535">
    <property type="component" value="Unassembled WGS sequence"/>
</dbReference>
<dbReference type="GO" id="GO:0007165">
    <property type="term" value="P:signal transduction"/>
    <property type="evidence" value="ECO:0007669"/>
    <property type="project" value="TreeGrafter"/>
</dbReference>
<keyword evidence="6" id="KW-1185">Reference proteome</keyword>
<evidence type="ECO:0000256" key="4">
    <source>
        <dbReference type="PIRSR" id="PIRSR600760-2"/>
    </source>
</evidence>
<dbReference type="GO" id="GO:0046872">
    <property type="term" value="F:metal ion binding"/>
    <property type="evidence" value="ECO:0007669"/>
    <property type="project" value="UniProtKB-KW"/>
</dbReference>
<comment type="caution">
    <text evidence="5">The sequence shown here is derived from an EMBL/GenBank/DDBJ whole genome shotgun (WGS) entry which is preliminary data.</text>
</comment>
<dbReference type="Gene3D" id="3.40.190.80">
    <property type="match status" value="1"/>
</dbReference>
<dbReference type="GO" id="GO:0006020">
    <property type="term" value="P:inositol metabolic process"/>
    <property type="evidence" value="ECO:0007669"/>
    <property type="project" value="TreeGrafter"/>
</dbReference>
<keyword evidence="2" id="KW-0378">Hydrolase</keyword>
<evidence type="ECO:0000256" key="3">
    <source>
        <dbReference type="ARBA" id="ARBA00022842"/>
    </source>
</evidence>
<feature type="binding site" evidence="4">
    <location>
        <position position="236"/>
    </location>
    <ligand>
        <name>Mg(2+)</name>
        <dbReference type="ChEBI" id="CHEBI:18420"/>
        <label>1</label>
        <note>catalytic</note>
    </ligand>
</feature>
<evidence type="ECO:0000256" key="1">
    <source>
        <dbReference type="ARBA" id="ARBA00022723"/>
    </source>
</evidence>